<comment type="similarity">
    <text evidence="3">Belongs to the RBT5 family.</text>
</comment>
<feature type="domain" description="CFEM" evidence="13">
    <location>
        <begin position="6"/>
        <end position="128"/>
    </location>
</feature>
<keyword evidence="11" id="KW-0812">Transmembrane</keyword>
<feature type="chain" id="PRO_5014407911" description="CFEM domain-containing protein" evidence="12">
    <location>
        <begin position="21"/>
        <end position="361"/>
    </location>
</feature>
<proteinExistence type="inferred from homology"/>
<accession>A0A2J6QVT4</accession>
<keyword evidence="9" id="KW-0349">Heme</keyword>
<evidence type="ECO:0000256" key="5">
    <source>
        <dbReference type="ARBA" id="ARBA00022622"/>
    </source>
</evidence>
<evidence type="ECO:0000256" key="6">
    <source>
        <dbReference type="ARBA" id="ARBA00022729"/>
    </source>
</evidence>
<keyword evidence="11" id="KW-0472">Membrane</keyword>
<dbReference type="GO" id="GO:0005576">
    <property type="term" value="C:extracellular region"/>
    <property type="evidence" value="ECO:0007669"/>
    <property type="project" value="UniProtKB-SubCell"/>
</dbReference>
<evidence type="ECO:0000313" key="15">
    <source>
        <dbReference type="Proteomes" id="UP000235786"/>
    </source>
</evidence>
<dbReference type="InterPro" id="IPR008427">
    <property type="entry name" value="Extracellular_membr_CFEM_dom"/>
</dbReference>
<comment type="caution">
    <text evidence="9">Lacks conserved residue(s) required for the propagation of feature annotation.</text>
</comment>
<keyword evidence="9" id="KW-0408">Iron</keyword>
<dbReference type="GO" id="GO:0098552">
    <property type="term" value="C:side of membrane"/>
    <property type="evidence" value="ECO:0007669"/>
    <property type="project" value="UniProtKB-KW"/>
</dbReference>
<reference evidence="14 15" key="1">
    <citation type="submission" date="2016-04" db="EMBL/GenBank/DDBJ databases">
        <title>A degradative enzymes factory behind the ericoid mycorrhizal symbiosis.</title>
        <authorList>
            <consortium name="DOE Joint Genome Institute"/>
            <person name="Martino E."/>
            <person name="Morin E."/>
            <person name="Grelet G."/>
            <person name="Kuo A."/>
            <person name="Kohler A."/>
            <person name="Daghino S."/>
            <person name="Barry K."/>
            <person name="Choi C."/>
            <person name="Cichocki N."/>
            <person name="Clum A."/>
            <person name="Copeland A."/>
            <person name="Hainaut M."/>
            <person name="Haridas S."/>
            <person name="Labutti K."/>
            <person name="Lindquist E."/>
            <person name="Lipzen A."/>
            <person name="Khouja H.-R."/>
            <person name="Murat C."/>
            <person name="Ohm R."/>
            <person name="Olson A."/>
            <person name="Spatafora J."/>
            <person name="Veneault-Fourrey C."/>
            <person name="Henrissat B."/>
            <person name="Grigoriev I."/>
            <person name="Martin F."/>
            <person name="Perotto S."/>
        </authorList>
    </citation>
    <scope>NUCLEOTIDE SEQUENCE [LARGE SCALE GENOMIC DNA]</scope>
    <source>
        <strain evidence="14 15">F</strain>
    </source>
</reference>
<evidence type="ECO:0000256" key="8">
    <source>
        <dbReference type="ARBA" id="ARBA00023288"/>
    </source>
</evidence>
<evidence type="ECO:0000256" key="12">
    <source>
        <dbReference type="SAM" id="SignalP"/>
    </source>
</evidence>
<dbReference type="AlphaFoldDB" id="A0A2J6QVT4"/>
<dbReference type="EMBL" id="KZ613967">
    <property type="protein sequence ID" value="PMD30376.1"/>
    <property type="molecule type" value="Genomic_DNA"/>
</dbReference>
<feature type="binding site" description="axial binding residue" evidence="9">
    <location>
        <position position="64"/>
    </location>
    <ligand>
        <name>heme</name>
        <dbReference type="ChEBI" id="CHEBI:30413"/>
    </ligand>
    <ligandPart>
        <name>Fe</name>
        <dbReference type="ChEBI" id="CHEBI:18248"/>
    </ligandPart>
</feature>
<keyword evidence="6 12" id="KW-0732">Signal</keyword>
<keyword evidence="7 9" id="KW-1015">Disulfide bond</keyword>
<name>A0A2J6QVT4_HYAVF</name>
<protein>
    <recommendedName>
        <fullName evidence="13">CFEM domain-containing protein</fullName>
    </recommendedName>
</protein>
<keyword evidence="9" id="KW-0479">Metal-binding</keyword>
<sequence>MNSLTYLLFCLSFVLSSVVAGGNPATFWGDYPTCEDNCHQSVWAASSCSLSNTCSCSGCLCLADSCLCETPSWLTAVAQCIGEQCGSAGVVNAASIASSACAGNGYVLAVPSASLVSIGLAAIPVATTEVSSATGVEISTAGPSVVQSVTNTAITVITSTALATPAATLSPTTSYLAGGASTPSTSSTPLSSTSSPSSGLSTGAKAGIAVGATLIAILILSLVAFIFYQRRRASKPSGLPTEVPPADTSGISELGGAGAFAEKKNHVSQTQAVLHDGRAGGQVSPATAAAFPEKSGLGMGMEAGMRSGVAEMEAPLSEDERKELDRRRRAAELSGEGNVVVQEGVGERGELEARRRVYELA</sequence>
<evidence type="ECO:0000256" key="3">
    <source>
        <dbReference type="ARBA" id="ARBA00010031"/>
    </source>
</evidence>
<evidence type="ECO:0000256" key="9">
    <source>
        <dbReference type="PROSITE-ProRule" id="PRU01356"/>
    </source>
</evidence>
<feature type="signal peptide" evidence="12">
    <location>
        <begin position="1"/>
        <end position="20"/>
    </location>
</feature>
<feature type="region of interest" description="Disordered" evidence="10">
    <location>
        <begin position="178"/>
        <end position="198"/>
    </location>
</feature>
<feature type="region of interest" description="Disordered" evidence="10">
    <location>
        <begin position="312"/>
        <end position="334"/>
    </location>
</feature>
<keyword evidence="8" id="KW-0449">Lipoprotein</keyword>
<dbReference type="GO" id="GO:0046872">
    <property type="term" value="F:metal ion binding"/>
    <property type="evidence" value="ECO:0007669"/>
    <property type="project" value="UniProtKB-UniRule"/>
</dbReference>
<evidence type="ECO:0000256" key="2">
    <source>
        <dbReference type="ARBA" id="ARBA00004613"/>
    </source>
</evidence>
<feature type="disulfide bond" evidence="9">
    <location>
        <begin position="59"/>
        <end position="66"/>
    </location>
</feature>
<evidence type="ECO:0000313" key="14">
    <source>
        <dbReference type="EMBL" id="PMD30376.1"/>
    </source>
</evidence>
<evidence type="ECO:0000256" key="7">
    <source>
        <dbReference type="ARBA" id="ARBA00023157"/>
    </source>
</evidence>
<evidence type="ECO:0000256" key="11">
    <source>
        <dbReference type="SAM" id="Phobius"/>
    </source>
</evidence>
<evidence type="ECO:0000256" key="1">
    <source>
        <dbReference type="ARBA" id="ARBA00004589"/>
    </source>
</evidence>
<dbReference type="Proteomes" id="UP000235786">
    <property type="component" value="Unassembled WGS sequence"/>
</dbReference>
<feature type="transmembrane region" description="Helical" evidence="11">
    <location>
        <begin position="206"/>
        <end position="228"/>
    </location>
</feature>
<organism evidence="14 15">
    <name type="scientific">Hyaloscypha variabilis (strain UAMH 11265 / GT02V1 / F)</name>
    <name type="common">Meliniomyces variabilis</name>
    <dbReference type="NCBI Taxonomy" id="1149755"/>
    <lineage>
        <taxon>Eukaryota</taxon>
        <taxon>Fungi</taxon>
        <taxon>Dikarya</taxon>
        <taxon>Ascomycota</taxon>
        <taxon>Pezizomycotina</taxon>
        <taxon>Leotiomycetes</taxon>
        <taxon>Helotiales</taxon>
        <taxon>Hyaloscyphaceae</taxon>
        <taxon>Hyaloscypha</taxon>
        <taxon>Hyaloscypha variabilis</taxon>
    </lineage>
</organism>
<keyword evidence="5" id="KW-0336">GPI-anchor</keyword>
<evidence type="ECO:0000256" key="10">
    <source>
        <dbReference type="SAM" id="MobiDB-lite"/>
    </source>
</evidence>
<feature type="disulfide bond" evidence="9">
    <location>
        <begin position="68"/>
        <end position="101"/>
    </location>
</feature>
<keyword evidence="4" id="KW-0964">Secreted</keyword>
<evidence type="ECO:0000259" key="13">
    <source>
        <dbReference type="PROSITE" id="PS52012"/>
    </source>
</evidence>
<keyword evidence="15" id="KW-1185">Reference proteome</keyword>
<keyword evidence="11" id="KW-1133">Transmembrane helix</keyword>
<dbReference type="PROSITE" id="PS52012">
    <property type="entry name" value="CFEM"/>
    <property type="match status" value="1"/>
</dbReference>
<comment type="subcellular location">
    <subcellularLocation>
        <location evidence="1">Membrane</location>
        <topology evidence="1">Lipid-anchor</topology>
        <topology evidence="1">GPI-anchor</topology>
    </subcellularLocation>
    <subcellularLocation>
        <location evidence="2">Secreted</location>
    </subcellularLocation>
</comment>
<dbReference type="OrthoDB" id="3564567at2759"/>
<evidence type="ECO:0000256" key="4">
    <source>
        <dbReference type="ARBA" id="ARBA00022525"/>
    </source>
</evidence>
<keyword evidence="5" id="KW-0325">Glycoprotein</keyword>
<feature type="region of interest" description="Disordered" evidence="10">
    <location>
        <begin position="235"/>
        <end position="254"/>
    </location>
</feature>
<gene>
    <name evidence="14" type="ORF">L207DRAFT_537942</name>
</gene>